<proteinExistence type="predicted"/>
<dbReference type="Proteomes" id="UP000722050">
    <property type="component" value="Unassembled WGS sequence"/>
</dbReference>
<protein>
    <submittedName>
        <fullName evidence="1">Uncharacterized protein</fullName>
    </submittedName>
</protein>
<dbReference type="EMBL" id="JABZQH010000081">
    <property type="protein sequence ID" value="MBF1352099.1"/>
    <property type="molecule type" value="Genomic_DNA"/>
</dbReference>
<reference evidence="1" key="1">
    <citation type="submission" date="2020-04" db="EMBL/GenBank/DDBJ databases">
        <title>Deep metagenomics examines the oral microbiome during advanced dental caries in children, revealing novel taxa and co-occurrences with host molecules.</title>
        <authorList>
            <person name="Baker J.L."/>
            <person name="Morton J.T."/>
            <person name="Dinis M."/>
            <person name="Alvarez R."/>
            <person name="Tran N.C."/>
            <person name="Knight R."/>
            <person name="Edlund A."/>
        </authorList>
    </citation>
    <scope>NUCLEOTIDE SEQUENCE</scope>
    <source>
        <strain evidence="1">JCVI_24_bin.8</strain>
    </source>
</reference>
<gene>
    <name evidence="1" type="ORF">HXM71_03135</name>
</gene>
<organism evidence="1 2">
    <name type="scientific">Mogibacterium diversum</name>
    <dbReference type="NCBI Taxonomy" id="114527"/>
    <lineage>
        <taxon>Bacteria</taxon>
        <taxon>Bacillati</taxon>
        <taxon>Bacillota</taxon>
        <taxon>Clostridia</taxon>
        <taxon>Peptostreptococcales</taxon>
        <taxon>Anaerovoracaceae</taxon>
        <taxon>Mogibacterium</taxon>
    </lineage>
</organism>
<evidence type="ECO:0000313" key="2">
    <source>
        <dbReference type="Proteomes" id="UP000722050"/>
    </source>
</evidence>
<name>A0A930EGK9_9FIRM</name>
<dbReference type="AlphaFoldDB" id="A0A930EGK9"/>
<comment type="caution">
    <text evidence="1">The sequence shown here is derived from an EMBL/GenBank/DDBJ whole genome shotgun (WGS) entry which is preliminary data.</text>
</comment>
<evidence type="ECO:0000313" key="1">
    <source>
        <dbReference type="EMBL" id="MBF1352099.1"/>
    </source>
</evidence>
<sequence length="138" mass="16031">MNKITLETAQQLLATKEFSYKDINPSERGIFLAALIENGKVAKEGTNHHSNIPKGTLISEWYLRHKLGLSGVIKHDLYTSLELWELDDKRYQVIYYKTFGLGNYAETKSEFYDDKDSARARLDEESRKLETEVSRLKR</sequence>
<accession>A0A930EGK9</accession>